<dbReference type="PANTHER" id="PTHR28511">
    <property type="entry name" value="ENDONUCLEASE V"/>
    <property type="match status" value="1"/>
</dbReference>
<dbReference type="GO" id="GO:0003727">
    <property type="term" value="F:single-stranded RNA binding"/>
    <property type="evidence" value="ECO:0007669"/>
    <property type="project" value="TreeGrafter"/>
</dbReference>
<dbReference type="Gene3D" id="3.30.2170.10">
    <property type="entry name" value="archaeoglobus fulgidus dsm 4304 superfamily"/>
    <property type="match status" value="1"/>
</dbReference>
<name>A0AAV6JNK4_9ERIC</name>
<dbReference type="InterPro" id="IPR007581">
    <property type="entry name" value="Endonuclease-V"/>
</dbReference>
<keyword evidence="2" id="KW-0963">Cytoplasm</keyword>
<gene>
    <name evidence="6" type="ORF">RHGRI_021129</name>
</gene>
<accession>A0AAV6JNK4</accession>
<organism evidence="6 7">
    <name type="scientific">Rhododendron griersonianum</name>
    <dbReference type="NCBI Taxonomy" id="479676"/>
    <lineage>
        <taxon>Eukaryota</taxon>
        <taxon>Viridiplantae</taxon>
        <taxon>Streptophyta</taxon>
        <taxon>Embryophyta</taxon>
        <taxon>Tracheophyta</taxon>
        <taxon>Spermatophyta</taxon>
        <taxon>Magnoliopsida</taxon>
        <taxon>eudicotyledons</taxon>
        <taxon>Gunneridae</taxon>
        <taxon>Pentapetalae</taxon>
        <taxon>asterids</taxon>
        <taxon>Ericales</taxon>
        <taxon>Ericaceae</taxon>
        <taxon>Ericoideae</taxon>
        <taxon>Rhodoreae</taxon>
        <taxon>Rhododendron</taxon>
    </lineage>
</organism>
<reference evidence="6" key="1">
    <citation type="submission" date="2020-08" db="EMBL/GenBank/DDBJ databases">
        <title>Plant Genome Project.</title>
        <authorList>
            <person name="Zhang R.-G."/>
        </authorList>
    </citation>
    <scope>NUCLEOTIDE SEQUENCE</scope>
    <source>
        <strain evidence="6">WSP0</strain>
        <tissue evidence="6">Leaf</tissue>
    </source>
</reference>
<dbReference type="EMBL" id="JACTNZ010000007">
    <property type="protein sequence ID" value="KAG5541154.1"/>
    <property type="molecule type" value="Genomic_DNA"/>
</dbReference>
<evidence type="ECO:0000256" key="3">
    <source>
        <dbReference type="ARBA" id="ARBA00022722"/>
    </source>
</evidence>
<dbReference type="GO" id="GO:0016891">
    <property type="term" value="F:RNA endonuclease activity producing 5'-phosphomonoesters, hydrolytic mechanism"/>
    <property type="evidence" value="ECO:0007669"/>
    <property type="project" value="TreeGrafter"/>
</dbReference>
<keyword evidence="7" id="KW-1185">Reference proteome</keyword>
<evidence type="ECO:0000256" key="1">
    <source>
        <dbReference type="ARBA" id="ARBA00004496"/>
    </source>
</evidence>
<evidence type="ECO:0008006" key="8">
    <source>
        <dbReference type="Google" id="ProtNLM"/>
    </source>
</evidence>
<dbReference type="Proteomes" id="UP000823749">
    <property type="component" value="Chromosome 7"/>
</dbReference>
<evidence type="ECO:0000256" key="4">
    <source>
        <dbReference type="ARBA" id="ARBA00022759"/>
    </source>
</evidence>
<keyword evidence="3" id="KW-0540">Nuclease</keyword>
<evidence type="ECO:0000256" key="5">
    <source>
        <dbReference type="ARBA" id="ARBA00022801"/>
    </source>
</evidence>
<proteinExistence type="predicted"/>
<dbReference type="AlphaFoldDB" id="A0AAV6JNK4"/>
<keyword evidence="4" id="KW-0255">Endonuclease</keyword>
<evidence type="ECO:0000313" key="6">
    <source>
        <dbReference type="EMBL" id="KAG5541154.1"/>
    </source>
</evidence>
<sequence>METLERDTGDSKEASSSAEIQNSWVEAQDSLKTRLVTEDDFRWQLPTAAAAAAAAATTAIGGGGECGVLKYVGGVDISFAKDNPSIACGTLVVLDLQTLEVVYEDYSAPILLQLLEKMKTCDHPFYPQREGSSGSLGSRNEGFSVLCGHAIDDLICFELQECFGLACHLGVLANLPTIGIGKNLHHVDGLTQSTVRQLLETKGTHEDILTLRVMQFLMKLMQAMRSNPGSFKPIYISVGHRVSLANAVKIARMTSKYRVPEPIRQADIRSRDYLRKHQSAG</sequence>
<evidence type="ECO:0000256" key="2">
    <source>
        <dbReference type="ARBA" id="ARBA00022490"/>
    </source>
</evidence>
<evidence type="ECO:0000313" key="7">
    <source>
        <dbReference type="Proteomes" id="UP000823749"/>
    </source>
</evidence>
<keyword evidence="5" id="KW-0378">Hydrolase</keyword>
<dbReference type="GO" id="GO:0006281">
    <property type="term" value="P:DNA repair"/>
    <property type="evidence" value="ECO:0007669"/>
    <property type="project" value="InterPro"/>
</dbReference>
<dbReference type="Pfam" id="PF04493">
    <property type="entry name" value="Endonuclease_5"/>
    <property type="match status" value="1"/>
</dbReference>
<dbReference type="GO" id="GO:0005730">
    <property type="term" value="C:nucleolus"/>
    <property type="evidence" value="ECO:0007669"/>
    <property type="project" value="TreeGrafter"/>
</dbReference>
<comment type="caution">
    <text evidence="6">The sequence shown here is derived from an EMBL/GenBank/DDBJ whole genome shotgun (WGS) entry which is preliminary data.</text>
</comment>
<dbReference type="PANTHER" id="PTHR28511:SF1">
    <property type="entry name" value="ENDONUCLEASE V"/>
    <property type="match status" value="1"/>
</dbReference>
<comment type="subcellular location">
    <subcellularLocation>
        <location evidence="1">Cytoplasm</location>
    </subcellularLocation>
</comment>
<protein>
    <recommendedName>
        <fullName evidence="8">Endonuclease V</fullName>
    </recommendedName>
</protein>
<dbReference type="GO" id="GO:0005737">
    <property type="term" value="C:cytoplasm"/>
    <property type="evidence" value="ECO:0007669"/>
    <property type="project" value="UniProtKB-SubCell"/>
</dbReference>